<evidence type="ECO:0000313" key="1">
    <source>
        <dbReference type="EMBL" id="KKN89744.1"/>
    </source>
</evidence>
<reference evidence="1" key="1">
    <citation type="journal article" date="2015" name="Nature">
        <title>Complex archaea that bridge the gap between prokaryotes and eukaryotes.</title>
        <authorList>
            <person name="Spang A."/>
            <person name="Saw J.H."/>
            <person name="Jorgensen S.L."/>
            <person name="Zaremba-Niedzwiedzka K."/>
            <person name="Martijn J."/>
            <person name="Lind A.E."/>
            <person name="van Eijk R."/>
            <person name="Schleper C."/>
            <person name="Guy L."/>
            <person name="Ettema T.J."/>
        </authorList>
    </citation>
    <scope>NUCLEOTIDE SEQUENCE</scope>
</reference>
<name>A0A0F9UDJ5_9ZZZZ</name>
<comment type="caution">
    <text evidence="1">The sequence shown here is derived from an EMBL/GenBank/DDBJ whole genome shotgun (WGS) entry which is preliminary data.</text>
</comment>
<sequence>MTWNAAGVSSTYVTAEVAVLGSQLSDVAQIVSDTNIESGTLETHHHSRECWFGKRATQVGVSAWGTTDSLSDFTCISGANTYGTDANDEALVIGTTDTPVGVGKTKFDMHHILIDDLSADTLYKFRIYYVGAGTSDVLSDAIADSDFSEFLAENLTTGTKSNGAPVELQMPRLDVGLKIYARCWNATNNATAKFLVGLHEYDE</sequence>
<dbReference type="AlphaFoldDB" id="A0A0F9UDJ5"/>
<organism evidence="1">
    <name type="scientific">marine sediment metagenome</name>
    <dbReference type="NCBI Taxonomy" id="412755"/>
    <lineage>
        <taxon>unclassified sequences</taxon>
        <taxon>metagenomes</taxon>
        <taxon>ecological metagenomes</taxon>
    </lineage>
</organism>
<proteinExistence type="predicted"/>
<accession>A0A0F9UDJ5</accession>
<dbReference type="EMBL" id="LAZR01000116">
    <property type="protein sequence ID" value="KKN89744.1"/>
    <property type="molecule type" value="Genomic_DNA"/>
</dbReference>
<protein>
    <submittedName>
        <fullName evidence="1">Uncharacterized protein</fullName>
    </submittedName>
</protein>
<gene>
    <name evidence="1" type="ORF">LCGC14_0235900</name>
</gene>